<feature type="domain" description="NodB homology" evidence="3">
    <location>
        <begin position="107"/>
        <end position="349"/>
    </location>
</feature>
<dbReference type="Gene3D" id="3.20.20.370">
    <property type="entry name" value="Glycoside hydrolase/deacetylase"/>
    <property type="match status" value="1"/>
</dbReference>
<name>A0A0J8VN50_9ENTR</name>
<dbReference type="Pfam" id="PF01522">
    <property type="entry name" value="Polysacc_deac_1"/>
    <property type="match status" value="1"/>
</dbReference>
<evidence type="ECO:0000256" key="1">
    <source>
        <dbReference type="ARBA" id="ARBA00022729"/>
    </source>
</evidence>
<keyword evidence="5" id="KW-1185">Reference proteome</keyword>
<evidence type="ECO:0000313" key="4">
    <source>
        <dbReference type="EMBL" id="KMV34928.1"/>
    </source>
</evidence>
<dbReference type="NCBIfam" id="NF011177">
    <property type="entry name" value="PRK14582.1"/>
    <property type="match status" value="1"/>
</dbReference>
<dbReference type="InterPro" id="IPR023854">
    <property type="entry name" value="PGA_deacetylase_PgaB"/>
</dbReference>
<evidence type="ECO:0000313" key="5">
    <source>
        <dbReference type="Proteomes" id="UP000037315"/>
    </source>
</evidence>
<dbReference type="InterPro" id="IPR002509">
    <property type="entry name" value="NODB_dom"/>
</dbReference>
<dbReference type="PANTHER" id="PTHR34216">
    <property type="match status" value="1"/>
</dbReference>
<proteinExistence type="predicted"/>
<dbReference type="SUPFAM" id="SSF88713">
    <property type="entry name" value="Glycoside hydrolase/deacetylase"/>
    <property type="match status" value="1"/>
</dbReference>
<dbReference type="Proteomes" id="UP000037315">
    <property type="component" value="Unassembled WGS sequence"/>
</dbReference>
<dbReference type="NCBIfam" id="TIGR03938">
    <property type="entry name" value="deacetyl_PgaB"/>
    <property type="match status" value="1"/>
</dbReference>
<dbReference type="AlphaFoldDB" id="A0A0J8VN50"/>
<dbReference type="EMBL" id="LFEJ01000013">
    <property type="protein sequence ID" value="KMV34928.1"/>
    <property type="molecule type" value="Genomic_DNA"/>
</dbReference>
<dbReference type="GO" id="GO:0016810">
    <property type="term" value="F:hydrolase activity, acting on carbon-nitrogen (but not peptide) bonds"/>
    <property type="evidence" value="ECO:0007669"/>
    <property type="project" value="InterPro"/>
</dbReference>
<evidence type="ECO:0000256" key="2">
    <source>
        <dbReference type="SAM" id="SignalP"/>
    </source>
</evidence>
<dbReference type="OrthoDB" id="9814639at2"/>
<protein>
    <submittedName>
        <fullName evidence="4">Outer membrane N-deacetylase</fullName>
    </submittedName>
</protein>
<feature type="signal peptide" evidence="2">
    <location>
        <begin position="1"/>
        <end position="20"/>
    </location>
</feature>
<dbReference type="STRING" id="1121863.GCA_000621185_01511"/>
<dbReference type="PROSITE" id="PS51257">
    <property type="entry name" value="PROKAR_LIPOPROTEIN"/>
    <property type="match status" value="1"/>
</dbReference>
<dbReference type="InterPro" id="IPR032772">
    <property type="entry name" value="PGA_deacetylase_PgaB_C"/>
</dbReference>
<feature type="chain" id="PRO_5005311138" evidence="2">
    <location>
        <begin position="21"/>
        <end position="678"/>
    </location>
</feature>
<keyword evidence="1 2" id="KW-0732">Signal</keyword>
<sequence>MLRYVLHTSLLIAAWMLLTACSHSVNSRFVAPAKRPETIASRPWPPNRFLVIAYHDVEDDGADQRYMSVRTSALNDQMVWLKRNDYRPVSVQQILDARNGGAPLPPKAVLLTFDDGYSSFYTRVWPLLKAYNWPALWAPVGIWVSTPENKKVDFGGLPTAREKFATWDMVREVSRSPLVEIGSHTWASHYGGVANPQGSSQPAAANRMFNKKTGQYETDEEYQARIDKDVATITAKIEEVTGKAPRAWVWPYGAANGVSLSIIKKHGYQMAFTLEDGLGNVNNLDSIPRQLINGNPSLQNFAEGIIDVREPNAMRAMHIDLDDVYDPNPAQQKKNIDKLIQRVYDMRASHVFLQAYADPAGDGTVREVYFKNRWLPVRSDLFNFVAWQLQTRAGAKVYASMPVLAFSLDKSLPRVQAWDPKTGTVKVDPKQYQRLSPFNAVARQRITEIYEDLSRYSNFAGILFHDDALLTEFEDASPDAMTAYHQAGFKGTITDIRNNPQEFARWTRFKSRELIDFTQSLTETVHSIRGPQVRTARNIYAMPVLDPKSESRYAQNLNDFLTTYDWTAPMAMPLREGVPLNESGAWLDSMVTAVNQHPDALRKTIFELQARNWRQTENQGRISGKQLAQWMDQLKISGANSLGYYPDDFINGQPGMDEIRPSFSAWWYPQKMAVLTGN</sequence>
<dbReference type="GO" id="GO:0005975">
    <property type="term" value="P:carbohydrate metabolic process"/>
    <property type="evidence" value="ECO:0007669"/>
    <property type="project" value="InterPro"/>
</dbReference>
<dbReference type="Gene3D" id="3.20.20.80">
    <property type="entry name" value="Glycosidases"/>
    <property type="match status" value="1"/>
</dbReference>
<dbReference type="PANTHER" id="PTHR34216:SF7">
    <property type="entry name" value="POLY-BETA-1,6-N-ACETYL-D-GLUCOSAMINE N-DEACETYLASE"/>
    <property type="match status" value="1"/>
</dbReference>
<evidence type="ECO:0000259" key="3">
    <source>
        <dbReference type="PROSITE" id="PS51677"/>
    </source>
</evidence>
<accession>A0A0J8VN50</accession>
<gene>
    <name evidence="4" type="primary">pgaB</name>
    <name evidence="4" type="ORF">ACH50_09220</name>
</gene>
<dbReference type="InterPro" id="IPR051398">
    <property type="entry name" value="Polysacch_Deacetylase"/>
</dbReference>
<dbReference type="InterPro" id="IPR011330">
    <property type="entry name" value="Glyco_hydro/deAcase_b/a-brl"/>
</dbReference>
<dbReference type="PATRIC" id="fig|1656095.3.peg.4471"/>
<organism evidence="4 5">
    <name type="scientific">Franconibacter pulveris</name>
    <dbReference type="NCBI Taxonomy" id="435910"/>
    <lineage>
        <taxon>Bacteria</taxon>
        <taxon>Pseudomonadati</taxon>
        <taxon>Pseudomonadota</taxon>
        <taxon>Gammaproteobacteria</taxon>
        <taxon>Enterobacterales</taxon>
        <taxon>Enterobacteriaceae</taxon>
        <taxon>Franconibacter</taxon>
    </lineage>
</organism>
<dbReference type="RefSeq" id="WP_048887839.1">
    <property type="nucleotide sequence ID" value="NZ_LFEJ01000013.1"/>
</dbReference>
<comment type="caution">
    <text evidence="4">The sequence shown here is derived from an EMBL/GenBank/DDBJ whole genome shotgun (WGS) entry which is preliminary data.</text>
</comment>
<reference evidence="4 5" key="1">
    <citation type="submission" date="2015-06" db="EMBL/GenBank/DDBJ databases">
        <title>Genome sequencing of Cronobacter sp. strain DJ34 isolated from petroleum contaminated sludge of Duliajan Oil Fields, Assam, India.</title>
        <authorList>
            <person name="Pal S."/>
            <person name="Banerjee T.D."/>
            <person name="Roy A."/>
            <person name="Sar P."/>
            <person name="Kazy S.K."/>
        </authorList>
    </citation>
    <scope>NUCLEOTIDE SEQUENCE [LARGE SCALE GENOMIC DNA]</scope>
    <source>
        <strain evidence="4 5">DJ34</strain>
    </source>
</reference>
<dbReference type="GO" id="GO:0043708">
    <property type="term" value="P:cell adhesion involved in biofilm formation"/>
    <property type="evidence" value="ECO:0007669"/>
    <property type="project" value="InterPro"/>
</dbReference>
<dbReference type="PROSITE" id="PS51677">
    <property type="entry name" value="NODB"/>
    <property type="match status" value="1"/>
</dbReference>
<dbReference type="Pfam" id="PF14883">
    <property type="entry name" value="GHL13"/>
    <property type="match status" value="1"/>
</dbReference>